<accession>A0A5D0U2R0</accession>
<comment type="caution">
    <text evidence="2">The sequence shown here is derived from an EMBL/GenBank/DDBJ whole genome shotgun (WGS) entry which is preliminary data.</text>
</comment>
<reference evidence="2 3" key="1">
    <citation type="submission" date="2019-08" db="EMBL/GenBank/DDBJ databases">
        <title>Actinomadura sp. nov. CYP1-5 isolated from mountain soil.</title>
        <authorList>
            <person name="Songsumanus A."/>
            <person name="Kuncharoen N."/>
            <person name="Kudo T."/>
            <person name="Yuki M."/>
            <person name="Igarashi Y."/>
            <person name="Tanasupawat S."/>
        </authorList>
    </citation>
    <scope>NUCLEOTIDE SEQUENCE [LARGE SCALE GENOMIC DNA]</scope>
    <source>
        <strain evidence="2 3">GKU157</strain>
    </source>
</reference>
<evidence type="ECO:0000313" key="2">
    <source>
        <dbReference type="EMBL" id="TYC12357.1"/>
    </source>
</evidence>
<evidence type="ECO:0000256" key="1">
    <source>
        <dbReference type="SAM" id="MobiDB-lite"/>
    </source>
</evidence>
<keyword evidence="3" id="KW-1185">Reference proteome</keyword>
<organism evidence="2 3">
    <name type="scientific">Actinomadura syzygii</name>
    <dbReference type="NCBI Taxonomy" id="1427538"/>
    <lineage>
        <taxon>Bacteria</taxon>
        <taxon>Bacillati</taxon>
        <taxon>Actinomycetota</taxon>
        <taxon>Actinomycetes</taxon>
        <taxon>Streptosporangiales</taxon>
        <taxon>Thermomonosporaceae</taxon>
        <taxon>Actinomadura</taxon>
    </lineage>
</organism>
<dbReference type="OrthoDB" id="3487686at2"/>
<dbReference type="RefSeq" id="WP_148352298.1">
    <property type="nucleotide sequence ID" value="NZ_JBHSBF010000012.1"/>
</dbReference>
<evidence type="ECO:0000313" key="3">
    <source>
        <dbReference type="Proteomes" id="UP000322634"/>
    </source>
</evidence>
<gene>
    <name evidence="2" type="ORF">FXF65_24200</name>
</gene>
<dbReference type="Proteomes" id="UP000322634">
    <property type="component" value="Unassembled WGS sequence"/>
</dbReference>
<dbReference type="AlphaFoldDB" id="A0A5D0U2R0"/>
<proteinExistence type="predicted"/>
<feature type="region of interest" description="Disordered" evidence="1">
    <location>
        <begin position="72"/>
        <end position="99"/>
    </location>
</feature>
<sequence length="99" mass="11345">MRGPRYAREAERQIPGFAVYELPDGSWRAVSEQDGVRVVEHERWCELAWACVSSRIAEDLRVAGEELAARMAEPGRAWRTEPDEKIDAQPPDVAREPRR</sequence>
<feature type="compositionally biased region" description="Basic and acidic residues" evidence="1">
    <location>
        <begin position="76"/>
        <end position="99"/>
    </location>
</feature>
<name>A0A5D0U2R0_9ACTN</name>
<dbReference type="EMBL" id="VSFF01000009">
    <property type="protein sequence ID" value="TYC12357.1"/>
    <property type="molecule type" value="Genomic_DNA"/>
</dbReference>
<protein>
    <submittedName>
        <fullName evidence="2">Uncharacterized protein</fullName>
    </submittedName>
</protein>